<gene>
    <name evidence="2" type="ORF">DFH08DRAFT_824075</name>
</gene>
<feature type="compositionally biased region" description="Polar residues" evidence="1">
    <location>
        <begin position="257"/>
        <end position="278"/>
    </location>
</feature>
<feature type="region of interest" description="Disordered" evidence="1">
    <location>
        <begin position="255"/>
        <end position="278"/>
    </location>
</feature>
<feature type="compositionally biased region" description="Polar residues" evidence="1">
    <location>
        <begin position="354"/>
        <end position="368"/>
    </location>
</feature>
<proteinExistence type="predicted"/>
<dbReference type="EMBL" id="JARIHO010000087">
    <property type="protein sequence ID" value="KAJ7307764.1"/>
    <property type="molecule type" value="Genomic_DNA"/>
</dbReference>
<feature type="compositionally biased region" description="Polar residues" evidence="1">
    <location>
        <begin position="313"/>
        <end position="323"/>
    </location>
</feature>
<evidence type="ECO:0000256" key="1">
    <source>
        <dbReference type="SAM" id="MobiDB-lite"/>
    </source>
</evidence>
<dbReference type="Proteomes" id="UP001218218">
    <property type="component" value="Unassembled WGS sequence"/>
</dbReference>
<organism evidence="2 3">
    <name type="scientific">Mycena albidolilacea</name>
    <dbReference type="NCBI Taxonomy" id="1033008"/>
    <lineage>
        <taxon>Eukaryota</taxon>
        <taxon>Fungi</taxon>
        <taxon>Dikarya</taxon>
        <taxon>Basidiomycota</taxon>
        <taxon>Agaricomycotina</taxon>
        <taxon>Agaricomycetes</taxon>
        <taxon>Agaricomycetidae</taxon>
        <taxon>Agaricales</taxon>
        <taxon>Marasmiineae</taxon>
        <taxon>Mycenaceae</taxon>
        <taxon>Mycena</taxon>
    </lineage>
</organism>
<protein>
    <submittedName>
        <fullName evidence="2">Uncharacterized protein</fullName>
    </submittedName>
</protein>
<feature type="region of interest" description="Disordered" evidence="1">
    <location>
        <begin position="307"/>
        <end position="378"/>
    </location>
</feature>
<evidence type="ECO:0000313" key="3">
    <source>
        <dbReference type="Proteomes" id="UP001218218"/>
    </source>
</evidence>
<keyword evidence="3" id="KW-1185">Reference proteome</keyword>
<accession>A0AAD6Z542</accession>
<evidence type="ECO:0000313" key="2">
    <source>
        <dbReference type="EMBL" id="KAJ7307764.1"/>
    </source>
</evidence>
<name>A0AAD6Z542_9AGAR</name>
<comment type="caution">
    <text evidence="2">The sequence shown here is derived from an EMBL/GenBank/DDBJ whole genome shotgun (WGS) entry which is preliminary data.</text>
</comment>
<reference evidence="2" key="1">
    <citation type="submission" date="2023-03" db="EMBL/GenBank/DDBJ databases">
        <title>Massive genome expansion in bonnet fungi (Mycena s.s.) driven by repeated elements and novel gene families across ecological guilds.</title>
        <authorList>
            <consortium name="Lawrence Berkeley National Laboratory"/>
            <person name="Harder C.B."/>
            <person name="Miyauchi S."/>
            <person name="Viragh M."/>
            <person name="Kuo A."/>
            <person name="Thoen E."/>
            <person name="Andreopoulos B."/>
            <person name="Lu D."/>
            <person name="Skrede I."/>
            <person name="Drula E."/>
            <person name="Henrissat B."/>
            <person name="Morin E."/>
            <person name="Kohler A."/>
            <person name="Barry K."/>
            <person name="LaButti K."/>
            <person name="Morin E."/>
            <person name="Salamov A."/>
            <person name="Lipzen A."/>
            <person name="Mereny Z."/>
            <person name="Hegedus B."/>
            <person name="Baldrian P."/>
            <person name="Stursova M."/>
            <person name="Weitz H."/>
            <person name="Taylor A."/>
            <person name="Grigoriev I.V."/>
            <person name="Nagy L.G."/>
            <person name="Martin F."/>
            <person name="Kauserud H."/>
        </authorList>
    </citation>
    <scope>NUCLEOTIDE SEQUENCE</scope>
    <source>
        <strain evidence="2">CBHHK002</strain>
    </source>
</reference>
<sequence>MVIIGDNVHPSTTKTTLDLSPCLWLTTVVAGSDYFSVTVAQHGLNIKCGVKGSNAICTGTDNGVARVTAQGLQMEACIGQRDFAAAVLLPYAAALQRQSVVVVLAAHAELLGITRQSAAVWRHPNTCKYWAAAVGNTLQRQSWHFAAAVGVFSVALGRILRHFCSLALFLARTLQKYSPTVTRGLAASFAHLANVLLNPCRVFTDYPYPPIPWEDLGRNSSAYYATVKFSLPLALALPQTLNTLYTTIGQSICRGDSGQSIRSTARESNQSKLFERSSNGRQVRRFDCPLLLIPCAKAEKGDENERSIPLHNIVNNPPNLPSTDNEKEETAAWAKQSSEKRPKNNKNSCRKSNEGTSSKTEASSTAPRRSSRKAPVEVSALVTRKKARGRRCHLQFVKPQAQGYVCSDEEADAFDDDAKSLRNLTSSVSSLIFKHLSRGDTHFLVTFIPLKPFIQPLGFTLLKPKIHDLFAV</sequence>
<dbReference type="AlphaFoldDB" id="A0AAD6Z542"/>